<keyword evidence="3" id="KW-1185">Reference proteome</keyword>
<feature type="signal peptide" evidence="1">
    <location>
        <begin position="1"/>
        <end position="32"/>
    </location>
</feature>
<dbReference type="EMBL" id="BTRK01000006">
    <property type="protein sequence ID" value="GMR59666.1"/>
    <property type="molecule type" value="Genomic_DNA"/>
</dbReference>
<gene>
    <name evidence="2" type="ORF">PMAYCL1PPCAC_29861</name>
</gene>
<evidence type="ECO:0008006" key="4">
    <source>
        <dbReference type="Google" id="ProtNLM"/>
    </source>
</evidence>
<organism evidence="2 3">
    <name type="scientific">Pristionchus mayeri</name>
    <dbReference type="NCBI Taxonomy" id="1317129"/>
    <lineage>
        <taxon>Eukaryota</taxon>
        <taxon>Metazoa</taxon>
        <taxon>Ecdysozoa</taxon>
        <taxon>Nematoda</taxon>
        <taxon>Chromadorea</taxon>
        <taxon>Rhabditida</taxon>
        <taxon>Rhabditina</taxon>
        <taxon>Diplogasteromorpha</taxon>
        <taxon>Diplogasteroidea</taxon>
        <taxon>Neodiplogasteridae</taxon>
        <taxon>Pristionchus</taxon>
    </lineage>
</organism>
<feature type="chain" id="PRO_5042921990" description="Ribosomal protein" evidence="1">
    <location>
        <begin position="33"/>
        <end position="150"/>
    </location>
</feature>
<protein>
    <recommendedName>
        <fullName evidence="4">Ribosomal protein</fullName>
    </recommendedName>
</protein>
<accession>A0AAN5DAX1</accession>
<proteinExistence type="predicted"/>
<sequence>NAKRPRRNVTAKTVLLLLKMSLSLFLPGKNYSDSIPAPRLTSARYSTRSLVRCRKRGVDYCSSLLTSWDRRRPSFVLSTRSPTVSDVIPRRRMMIDVLSFSLRGWVHLSSVLSRRSPVGTPISQRTTQCGTSPCLLHLAFHERGGYGTAQ</sequence>
<evidence type="ECO:0000313" key="2">
    <source>
        <dbReference type="EMBL" id="GMR59666.1"/>
    </source>
</evidence>
<dbReference type="Proteomes" id="UP001328107">
    <property type="component" value="Unassembled WGS sequence"/>
</dbReference>
<feature type="non-terminal residue" evidence="2">
    <location>
        <position position="1"/>
    </location>
</feature>
<keyword evidence="1" id="KW-0732">Signal</keyword>
<dbReference type="AlphaFoldDB" id="A0AAN5DAX1"/>
<comment type="caution">
    <text evidence="2">The sequence shown here is derived from an EMBL/GenBank/DDBJ whole genome shotgun (WGS) entry which is preliminary data.</text>
</comment>
<evidence type="ECO:0000313" key="3">
    <source>
        <dbReference type="Proteomes" id="UP001328107"/>
    </source>
</evidence>
<reference evidence="3" key="1">
    <citation type="submission" date="2022-10" db="EMBL/GenBank/DDBJ databases">
        <title>Genome assembly of Pristionchus species.</title>
        <authorList>
            <person name="Yoshida K."/>
            <person name="Sommer R.J."/>
        </authorList>
    </citation>
    <scope>NUCLEOTIDE SEQUENCE [LARGE SCALE GENOMIC DNA]</scope>
    <source>
        <strain evidence="3">RS5460</strain>
    </source>
</reference>
<evidence type="ECO:0000256" key="1">
    <source>
        <dbReference type="SAM" id="SignalP"/>
    </source>
</evidence>
<name>A0AAN5DAX1_9BILA</name>